<evidence type="ECO:0000256" key="1">
    <source>
        <dbReference type="SAM" id="MobiDB-lite"/>
    </source>
</evidence>
<gene>
    <name evidence="2" type="ORF">DPMN_037119</name>
</gene>
<sequence>MVEDTEIAIKEHQQDCASEILAAIKNLNRNIDAVPKQDNGESNKDKDSNNKAALEQEAYVTECQSKYTMVLSKVMTCLAIFDS</sequence>
<organism evidence="2 3">
    <name type="scientific">Dreissena polymorpha</name>
    <name type="common">Zebra mussel</name>
    <name type="synonym">Mytilus polymorpha</name>
    <dbReference type="NCBI Taxonomy" id="45954"/>
    <lineage>
        <taxon>Eukaryota</taxon>
        <taxon>Metazoa</taxon>
        <taxon>Spiralia</taxon>
        <taxon>Lophotrochozoa</taxon>
        <taxon>Mollusca</taxon>
        <taxon>Bivalvia</taxon>
        <taxon>Autobranchia</taxon>
        <taxon>Heteroconchia</taxon>
        <taxon>Euheterodonta</taxon>
        <taxon>Imparidentia</taxon>
        <taxon>Neoheterodontei</taxon>
        <taxon>Myida</taxon>
        <taxon>Dreissenoidea</taxon>
        <taxon>Dreissenidae</taxon>
        <taxon>Dreissena</taxon>
    </lineage>
</organism>
<comment type="caution">
    <text evidence="2">The sequence shown here is derived from an EMBL/GenBank/DDBJ whole genome shotgun (WGS) entry which is preliminary data.</text>
</comment>
<protein>
    <submittedName>
        <fullName evidence="2">Uncharacterized protein</fullName>
    </submittedName>
</protein>
<proteinExistence type="predicted"/>
<keyword evidence="3" id="KW-1185">Reference proteome</keyword>
<dbReference type="EMBL" id="JAIWYP010000002">
    <property type="protein sequence ID" value="KAH3873879.1"/>
    <property type="molecule type" value="Genomic_DNA"/>
</dbReference>
<evidence type="ECO:0000313" key="3">
    <source>
        <dbReference type="Proteomes" id="UP000828390"/>
    </source>
</evidence>
<reference evidence="2" key="2">
    <citation type="submission" date="2020-11" db="EMBL/GenBank/DDBJ databases">
        <authorList>
            <person name="McCartney M.A."/>
            <person name="Auch B."/>
            <person name="Kono T."/>
            <person name="Mallez S."/>
            <person name="Becker A."/>
            <person name="Gohl D.M."/>
            <person name="Silverstein K.A.T."/>
            <person name="Koren S."/>
            <person name="Bechman K.B."/>
            <person name="Herman A."/>
            <person name="Abrahante J.E."/>
            <person name="Garbe J."/>
        </authorList>
    </citation>
    <scope>NUCLEOTIDE SEQUENCE</scope>
    <source>
        <strain evidence="2">Duluth1</strain>
        <tissue evidence="2">Whole animal</tissue>
    </source>
</reference>
<reference evidence="2" key="1">
    <citation type="journal article" date="2019" name="bioRxiv">
        <title>The Genome of the Zebra Mussel, Dreissena polymorpha: A Resource for Invasive Species Research.</title>
        <authorList>
            <person name="McCartney M.A."/>
            <person name="Auch B."/>
            <person name="Kono T."/>
            <person name="Mallez S."/>
            <person name="Zhang Y."/>
            <person name="Obille A."/>
            <person name="Becker A."/>
            <person name="Abrahante J.E."/>
            <person name="Garbe J."/>
            <person name="Badalamenti J.P."/>
            <person name="Herman A."/>
            <person name="Mangelson H."/>
            <person name="Liachko I."/>
            <person name="Sullivan S."/>
            <person name="Sone E.D."/>
            <person name="Koren S."/>
            <person name="Silverstein K.A.T."/>
            <person name="Beckman K.B."/>
            <person name="Gohl D.M."/>
        </authorList>
    </citation>
    <scope>NUCLEOTIDE SEQUENCE</scope>
    <source>
        <strain evidence="2">Duluth1</strain>
        <tissue evidence="2">Whole animal</tissue>
    </source>
</reference>
<feature type="region of interest" description="Disordered" evidence="1">
    <location>
        <begin position="33"/>
        <end position="53"/>
    </location>
</feature>
<evidence type="ECO:0000313" key="2">
    <source>
        <dbReference type="EMBL" id="KAH3873879.1"/>
    </source>
</evidence>
<accession>A0A9D4MDW3</accession>
<name>A0A9D4MDW3_DREPO</name>
<feature type="compositionally biased region" description="Basic and acidic residues" evidence="1">
    <location>
        <begin position="38"/>
        <end position="49"/>
    </location>
</feature>
<dbReference type="AlphaFoldDB" id="A0A9D4MDW3"/>
<dbReference type="Proteomes" id="UP000828390">
    <property type="component" value="Unassembled WGS sequence"/>
</dbReference>